<protein>
    <submittedName>
        <fullName evidence="3">DNA-protecting protein DprA</fullName>
    </submittedName>
</protein>
<evidence type="ECO:0000256" key="1">
    <source>
        <dbReference type="ARBA" id="ARBA00006525"/>
    </source>
</evidence>
<dbReference type="InterPro" id="IPR003488">
    <property type="entry name" value="DprA"/>
</dbReference>
<evidence type="ECO:0000313" key="3">
    <source>
        <dbReference type="EMBL" id="TFH57359.1"/>
    </source>
</evidence>
<dbReference type="NCBIfam" id="TIGR00732">
    <property type="entry name" value="dprA"/>
    <property type="match status" value="1"/>
</dbReference>
<comment type="similarity">
    <text evidence="1">Belongs to the DprA/Smf family.</text>
</comment>
<dbReference type="InterPro" id="IPR057666">
    <property type="entry name" value="DrpA_SLOG"/>
</dbReference>
<dbReference type="PANTHER" id="PTHR43022">
    <property type="entry name" value="PROTEIN SMF"/>
    <property type="match status" value="1"/>
</dbReference>
<evidence type="ECO:0000313" key="4">
    <source>
        <dbReference type="Proteomes" id="UP000297638"/>
    </source>
</evidence>
<accession>A0A4Y8U0R8</accession>
<feature type="domain" description="Smf/DprA SLOG" evidence="2">
    <location>
        <begin position="114"/>
        <end position="333"/>
    </location>
</feature>
<dbReference type="RefSeq" id="WP_134780287.1">
    <property type="nucleotide sequence ID" value="NZ_SPDS01000001.1"/>
</dbReference>
<dbReference type="SUPFAM" id="SSF102405">
    <property type="entry name" value="MCP/YpsA-like"/>
    <property type="match status" value="1"/>
</dbReference>
<comment type="caution">
    <text evidence="3">The sequence shown here is derived from an EMBL/GenBank/DDBJ whole genome shotgun (WGS) entry which is preliminary data.</text>
</comment>
<proteinExistence type="inferred from homology"/>
<dbReference type="Proteomes" id="UP000297638">
    <property type="component" value="Unassembled WGS sequence"/>
</dbReference>
<organism evidence="3 4">
    <name type="scientific">Glutamicibacter arilaitensis</name>
    <dbReference type="NCBI Taxonomy" id="256701"/>
    <lineage>
        <taxon>Bacteria</taxon>
        <taxon>Bacillati</taxon>
        <taxon>Actinomycetota</taxon>
        <taxon>Actinomycetes</taxon>
        <taxon>Micrococcales</taxon>
        <taxon>Micrococcaceae</taxon>
        <taxon>Glutamicibacter</taxon>
    </lineage>
</organism>
<reference evidence="3 4" key="1">
    <citation type="submission" date="2019-03" db="EMBL/GenBank/DDBJ databases">
        <title>Glutamicibacter sp. LJH19 genome.</title>
        <authorList>
            <person name="Sinai Borker S."/>
            <person name="Kumar R."/>
        </authorList>
    </citation>
    <scope>NUCLEOTIDE SEQUENCE [LARGE SCALE GENOMIC DNA]</scope>
    <source>
        <strain evidence="3 4">LJH19</strain>
    </source>
</reference>
<gene>
    <name evidence="3" type="primary">dprA</name>
    <name evidence="3" type="ORF">EXY26_10330</name>
</gene>
<dbReference type="Pfam" id="PF02481">
    <property type="entry name" value="DNA_processg_A"/>
    <property type="match status" value="1"/>
</dbReference>
<dbReference type="GO" id="GO:0009294">
    <property type="term" value="P:DNA-mediated transformation"/>
    <property type="evidence" value="ECO:0007669"/>
    <property type="project" value="InterPro"/>
</dbReference>
<dbReference type="EMBL" id="SPDS01000001">
    <property type="protein sequence ID" value="TFH57359.1"/>
    <property type="molecule type" value="Genomic_DNA"/>
</dbReference>
<dbReference type="PANTHER" id="PTHR43022:SF1">
    <property type="entry name" value="PROTEIN SMF"/>
    <property type="match status" value="1"/>
</dbReference>
<name>A0A4Y8U0R8_9MICC</name>
<dbReference type="Gene3D" id="3.40.50.450">
    <property type="match status" value="1"/>
</dbReference>
<sequence>MAINETNTAGEPTSATTQELLVHAHLNQLIEPNDFVATALLELMSPAELLKLIQREDSYPVALKSSVDGLLGYHPPADAAQDLKVALTRWRKRLGLSNPKAALEAAARVGGGLLIPADPRWPRQLADLSLGRPLCLWWRAANPELLEFQELSHNVSIVGSRDASDYGDQVTFDLGRTLALKGCTIVSGGAYGIDASAHRAALSVEDWPYQNPPTITVMAGGIDRLYPSGNSNLLNQIIARGVLISEVPPGTTSARFRFLNRNRLIAALSRLVIISEARHRSGALNTASHAVELGRDVAAVPGSVFAPNSAGCHRLIAEGSAALLTCPQDALSMVGEQVQQNRHDAPSLQRPADTLNRDEAMVYDIMQFTKGMVVDEISARSGIPLIKTLRAINRLESLHMASTDGMTWKLVRQTSKRGS</sequence>
<evidence type="ECO:0000259" key="2">
    <source>
        <dbReference type="Pfam" id="PF02481"/>
    </source>
</evidence>
<dbReference type="AlphaFoldDB" id="A0A4Y8U0R8"/>